<feature type="chain" id="PRO_5012535544" evidence="1">
    <location>
        <begin position="18"/>
        <end position="88"/>
    </location>
</feature>
<accession>A0A251NTU2</accession>
<dbReference type="AlphaFoldDB" id="A0A251NTU2"/>
<keyword evidence="1" id="KW-0732">Signal</keyword>
<sequence>MLLHLWWICNLYWHAGSDLQLFDDMEVGYHMPISDKGGGLTPRPSILTARTYTWKSAVLPPVFNFSIPGNPFDCVVSFDSEIFYLITC</sequence>
<reference evidence="2 3" key="1">
    <citation type="journal article" date="2013" name="Nat. Genet.">
        <title>The high-quality draft genome of peach (Prunus persica) identifies unique patterns of genetic diversity, domestication and genome evolution.</title>
        <authorList>
            <consortium name="International Peach Genome Initiative"/>
            <person name="Verde I."/>
            <person name="Abbott A.G."/>
            <person name="Scalabrin S."/>
            <person name="Jung S."/>
            <person name="Shu S."/>
            <person name="Marroni F."/>
            <person name="Zhebentyayeva T."/>
            <person name="Dettori M.T."/>
            <person name="Grimwood J."/>
            <person name="Cattonaro F."/>
            <person name="Zuccolo A."/>
            <person name="Rossini L."/>
            <person name="Jenkins J."/>
            <person name="Vendramin E."/>
            <person name="Meisel L.A."/>
            <person name="Decroocq V."/>
            <person name="Sosinski B."/>
            <person name="Prochnik S."/>
            <person name="Mitros T."/>
            <person name="Policriti A."/>
            <person name="Cipriani G."/>
            <person name="Dondini L."/>
            <person name="Ficklin S."/>
            <person name="Goodstein D.M."/>
            <person name="Xuan P."/>
            <person name="Del Fabbro C."/>
            <person name="Aramini V."/>
            <person name="Copetti D."/>
            <person name="Gonzalez S."/>
            <person name="Horner D.S."/>
            <person name="Falchi R."/>
            <person name="Lucas S."/>
            <person name="Mica E."/>
            <person name="Maldonado J."/>
            <person name="Lazzari B."/>
            <person name="Bielenberg D."/>
            <person name="Pirona R."/>
            <person name="Miculan M."/>
            <person name="Barakat A."/>
            <person name="Testolin R."/>
            <person name="Stella A."/>
            <person name="Tartarini S."/>
            <person name="Tonutti P."/>
            <person name="Arus P."/>
            <person name="Orellana A."/>
            <person name="Wells C."/>
            <person name="Main D."/>
            <person name="Vizzotto G."/>
            <person name="Silva H."/>
            <person name="Salamini F."/>
            <person name="Schmutz J."/>
            <person name="Morgante M."/>
            <person name="Rokhsar D.S."/>
        </authorList>
    </citation>
    <scope>NUCLEOTIDE SEQUENCE [LARGE SCALE GENOMIC DNA]</scope>
    <source>
        <strain evidence="3">cv. Nemared</strain>
    </source>
</reference>
<name>A0A251NTU2_PRUPE</name>
<dbReference type="EMBL" id="CM007656">
    <property type="protein sequence ID" value="ONI01765.1"/>
    <property type="molecule type" value="Genomic_DNA"/>
</dbReference>
<gene>
    <name evidence="2" type="ORF">PRUPE_6G157200</name>
</gene>
<dbReference type="Gramene" id="ONI01765">
    <property type="protein sequence ID" value="ONI01765"/>
    <property type="gene ID" value="PRUPE_6G157200"/>
</dbReference>
<keyword evidence="3" id="KW-1185">Reference proteome</keyword>
<protein>
    <submittedName>
        <fullName evidence="2">Uncharacterized protein</fullName>
    </submittedName>
</protein>
<dbReference type="Proteomes" id="UP000006882">
    <property type="component" value="Chromosome G6"/>
</dbReference>
<evidence type="ECO:0000313" key="2">
    <source>
        <dbReference type="EMBL" id="ONI01765.1"/>
    </source>
</evidence>
<organism evidence="2 3">
    <name type="scientific">Prunus persica</name>
    <name type="common">Peach</name>
    <name type="synonym">Amygdalus persica</name>
    <dbReference type="NCBI Taxonomy" id="3760"/>
    <lineage>
        <taxon>Eukaryota</taxon>
        <taxon>Viridiplantae</taxon>
        <taxon>Streptophyta</taxon>
        <taxon>Embryophyta</taxon>
        <taxon>Tracheophyta</taxon>
        <taxon>Spermatophyta</taxon>
        <taxon>Magnoliopsida</taxon>
        <taxon>eudicotyledons</taxon>
        <taxon>Gunneridae</taxon>
        <taxon>Pentapetalae</taxon>
        <taxon>rosids</taxon>
        <taxon>fabids</taxon>
        <taxon>Rosales</taxon>
        <taxon>Rosaceae</taxon>
        <taxon>Amygdaloideae</taxon>
        <taxon>Amygdaleae</taxon>
        <taxon>Prunus</taxon>
    </lineage>
</organism>
<feature type="signal peptide" evidence="1">
    <location>
        <begin position="1"/>
        <end position="17"/>
    </location>
</feature>
<evidence type="ECO:0000256" key="1">
    <source>
        <dbReference type="SAM" id="SignalP"/>
    </source>
</evidence>
<evidence type="ECO:0000313" key="3">
    <source>
        <dbReference type="Proteomes" id="UP000006882"/>
    </source>
</evidence>
<proteinExistence type="predicted"/>